<keyword evidence="9 12" id="KW-0560">Oxidoreductase</keyword>
<keyword evidence="7 12" id="KW-0274">FAD</keyword>
<evidence type="ECO:0000256" key="9">
    <source>
        <dbReference type="ARBA" id="ARBA00023002"/>
    </source>
</evidence>
<feature type="domain" description="Tetrahaem cytochrome" evidence="15">
    <location>
        <begin position="37"/>
        <end position="115"/>
    </location>
</feature>
<evidence type="ECO:0000313" key="17">
    <source>
        <dbReference type="Proteomes" id="UP000306416"/>
    </source>
</evidence>
<comment type="cofactor">
    <cofactor evidence="12">
        <name>FAD</name>
        <dbReference type="ChEBI" id="CHEBI:57692"/>
    </cofactor>
    <text evidence="12">Binds 1 FAD per subunit.</text>
</comment>
<dbReference type="EC" id="1.3.2.4" evidence="12"/>
<keyword evidence="3" id="KW-0813">Transport</keyword>
<feature type="region of interest" description="Disordered" evidence="13">
    <location>
        <begin position="127"/>
        <end position="149"/>
    </location>
</feature>
<reference evidence="16 17" key="1">
    <citation type="submission" date="2019-04" db="EMBL/GenBank/DDBJ databases">
        <title>Geobacter oryzae sp. nov., ferric-reducing bacteria isolated from paddy soil.</title>
        <authorList>
            <person name="Xu Z."/>
            <person name="Masuda Y."/>
            <person name="Itoh H."/>
            <person name="Senoo K."/>
        </authorList>
    </citation>
    <scope>NUCLEOTIDE SEQUENCE [LARGE SCALE GENOMIC DNA]</scope>
    <source>
        <strain evidence="16 17">Red111</strain>
    </source>
</reference>
<evidence type="ECO:0000259" key="14">
    <source>
        <dbReference type="Pfam" id="PF00890"/>
    </source>
</evidence>
<dbReference type="Gene3D" id="3.90.700.10">
    <property type="entry name" value="Succinate dehydrogenase/fumarate reductase flavoprotein, catalytic domain"/>
    <property type="match status" value="1"/>
</dbReference>
<dbReference type="InterPro" id="IPR036188">
    <property type="entry name" value="FAD/NAD-bd_sf"/>
</dbReference>
<dbReference type="InterPro" id="IPR036280">
    <property type="entry name" value="Multihaem_cyt_sf"/>
</dbReference>
<evidence type="ECO:0000256" key="2">
    <source>
        <dbReference type="ARBA" id="ARBA00004196"/>
    </source>
</evidence>
<dbReference type="PANTHER" id="PTHR43400">
    <property type="entry name" value="FUMARATE REDUCTASE"/>
    <property type="match status" value="1"/>
</dbReference>
<dbReference type="AlphaFoldDB" id="A0A4S1CLH5"/>
<dbReference type="InterPro" id="IPR010960">
    <property type="entry name" value="Flavocytochrome_c"/>
</dbReference>
<comment type="catalytic activity">
    <reaction evidence="12">
        <text>2 Fe(III)-[cytochrome c] + succinate = fumarate + 2 Fe(II)-[cytochrome c] + 2 H(+)</text>
        <dbReference type="Rhea" id="RHEA:77903"/>
        <dbReference type="Rhea" id="RHEA-COMP:10350"/>
        <dbReference type="Rhea" id="RHEA-COMP:14399"/>
        <dbReference type="ChEBI" id="CHEBI:15378"/>
        <dbReference type="ChEBI" id="CHEBI:29033"/>
        <dbReference type="ChEBI" id="CHEBI:29034"/>
        <dbReference type="ChEBI" id="CHEBI:29806"/>
        <dbReference type="ChEBI" id="CHEBI:30031"/>
        <dbReference type="EC" id="1.3.2.4"/>
    </reaction>
</comment>
<dbReference type="SUPFAM" id="SSF56425">
    <property type="entry name" value="Succinate dehydrogenase/fumarate reductase flavoprotein, catalytic domain"/>
    <property type="match status" value="1"/>
</dbReference>
<evidence type="ECO:0000256" key="11">
    <source>
        <dbReference type="ARBA" id="ARBA00061592"/>
    </source>
</evidence>
<sequence>MRNKRTILALMMSAVLLVAASLAWGADSSKSAFLSGVHKKNNVSCADCHGKSIAVDDNETALNKNCKGCHGGFADLATKTKEHINPHKSHLGETNCTACHKGHVASKAYCNYCHSFAMKIPAMGTEKESSDKKWVQETSKGAKDQKSARTESADVVVIGAGGSGYVASITAHDAGAKVILLEKMPITGGNSMLAAGGINAARTRYQERLGMHDDPADMVKETMKGGRDKNDPELVKVLAYKSADAVDFLVSLGADMTDLVRSGGVAVDRTHRPVGGAAVGPHLIKVYRENAAKRNLDVRVNSEVVQILSDGNGRVTGVQVRGKHSGLYTIKAKAVIDTAGGFAANNELVGFYKPQFKETASSNQPGATGEGVALAQKIGANVIDMEQIQIHPTMGGETKVLISETVRGSGAILVNHAGKRFVNELTTRDKASAAILAQPEKSAFLVLGEDIRKSNVQIDGYIVLGLVQQADSVAELAAKMGVPADALTATVESYNKAFAAKKDPEFQRQDIPRPVNGPKYYSIWVKPGRHHTMGGVKINTEAQVIGKDGKAMTGFYAAGEVTGGVHGWNRLGGNAITDTVVFGRIAGANAARFVKDAK</sequence>
<dbReference type="EMBL" id="SRSC01000001">
    <property type="protein sequence ID" value="TGU74628.1"/>
    <property type="molecule type" value="Genomic_DNA"/>
</dbReference>
<evidence type="ECO:0000256" key="8">
    <source>
        <dbReference type="ARBA" id="ARBA00022982"/>
    </source>
</evidence>
<feature type="signal peptide" evidence="12">
    <location>
        <begin position="1"/>
        <end position="25"/>
    </location>
</feature>
<dbReference type="NCBIfam" id="TIGR01813">
    <property type="entry name" value="flavo_cyto_c"/>
    <property type="match status" value="1"/>
</dbReference>
<comment type="similarity">
    <text evidence="11">In the C-terminal section; belongs to the FAD-dependent oxidoreductase 2 family. FRD/SDH subfamily.</text>
</comment>
<dbReference type="PANTHER" id="PTHR43400:SF7">
    <property type="entry name" value="FAD-DEPENDENT OXIDOREDUCTASE 2 FAD BINDING DOMAIN-CONTAINING PROTEIN"/>
    <property type="match status" value="1"/>
</dbReference>
<name>A0A4S1CLH5_9BACT</name>
<evidence type="ECO:0000259" key="15">
    <source>
        <dbReference type="Pfam" id="PF14537"/>
    </source>
</evidence>
<dbReference type="Gene3D" id="3.50.50.60">
    <property type="entry name" value="FAD/NAD(P)-binding domain"/>
    <property type="match status" value="1"/>
</dbReference>
<evidence type="ECO:0000256" key="13">
    <source>
        <dbReference type="SAM" id="MobiDB-lite"/>
    </source>
</evidence>
<dbReference type="PRINTS" id="PR00411">
    <property type="entry name" value="PNDRDTASEI"/>
</dbReference>
<dbReference type="Proteomes" id="UP000306416">
    <property type="component" value="Unassembled WGS sequence"/>
</dbReference>
<keyword evidence="6" id="KW-0479">Metal-binding</keyword>
<evidence type="ECO:0000256" key="7">
    <source>
        <dbReference type="ARBA" id="ARBA00022827"/>
    </source>
</evidence>
<evidence type="ECO:0000256" key="6">
    <source>
        <dbReference type="ARBA" id="ARBA00022723"/>
    </source>
</evidence>
<dbReference type="RefSeq" id="WP_135868955.1">
    <property type="nucleotide sequence ID" value="NZ_SRSC01000001.1"/>
</dbReference>
<comment type="caution">
    <text evidence="16">The sequence shown here is derived from an EMBL/GenBank/DDBJ whole genome shotgun (WGS) entry which is preliminary data.</text>
</comment>
<proteinExistence type="inferred from homology"/>
<keyword evidence="5 12" id="KW-0285">Flavoprotein</keyword>
<gene>
    <name evidence="16" type="ORF">E4633_03970</name>
</gene>
<keyword evidence="17" id="KW-1185">Reference proteome</keyword>
<keyword evidence="10" id="KW-0408">Iron</keyword>
<dbReference type="GO" id="GO:0046872">
    <property type="term" value="F:metal ion binding"/>
    <property type="evidence" value="ECO:0007669"/>
    <property type="project" value="UniProtKB-KW"/>
</dbReference>
<protein>
    <recommendedName>
        <fullName evidence="12">Fumarate reductase</fullName>
        <ecNumber evidence="12">1.3.2.4</ecNumber>
    </recommendedName>
</protein>
<evidence type="ECO:0000256" key="4">
    <source>
        <dbReference type="ARBA" id="ARBA00022617"/>
    </source>
</evidence>
<dbReference type="GO" id="GO:0030313">
    <property type="term" value="C:cell envelope"/>
    <property type="evidence" value="ECO:0007669"/>
    <property type="project" value="UniProtKB-SubCell"/>
</dbReference>
<feature type="chain" id="PRO_5022270728" description="Fumarate reductase" evidence="12">
    <location>
        <begin position="26"/>
        <end position="598"/>
    </location>
</feature>
<feature type="domain" description="FAD-dependent oxidoreductase 2 FAD-binding" evidence="14">
    <location>
        <begin position="154"/>
        <end position="575"/>
    </location>
</feature>
<dbReference type="SUPFAM" id="SSF51905">
    <property type="entry name" value="FAD/NAD(P)-binding domain"/>
    <property type="match status" value="1"/>
</dbReference>
<keyword evidence="4" id="KW-0349">Heme</keyword>
<dbReference type="InterPro" id="IPR012286">
    <property type="entry name" value="Tetrahaem_cytochrome"/>
</dbReference>
<comment type="similarity">
    <text evidence="12">Belongs to the FAD-dependent oxidoreductase 2 family. FRD/SDH subfamily.</text>
</comment>
<keyword evidence="12" id="KW-0732">Signal</keyword>
<dbReference type="SUPFAM" id="SSF48695">
    <property type="entry name" value="Multiheme cytochromes"/>
    <property type="match status" value="1"/>
</dbReference>
<comment type="cofactor">
    <cofactor evidence="1">
        <name>heme c</name>
        <dbReference type="ChEBI" id="CHEBI:61717"/>
    </cofactor>
</comment>
<evidence type="ECO:0000313" key="16">
    <source>
        <dbReference type="EMBL" id="TGU74628.1"/>
    </source>
</evidence>
<dbReference type="FunFam" id="3.90.700.10:FF:000007">
    <property type="entry name" value="NADH-dependent fumarate reductase"/>
    <property type="match status" value="1"/>
</dbReference>
<dbReference type="Pfam" id="PF00890">
    <property type="entry name" value="FAD_binding_2"/>
    <property type="match status" value="1"/>
</dbReference>
<evidence type="ECO:0000256" key="10">
    <source>
        <dbReference type="ARBA" id="ARBA00023004"/>
    </source>
</evidence>
<dbReference type="InterPro" id="IPR050315">
    <property type="entry name" value="FAD-oxidoreductase_2"/>
</dbReference>
<dbReference type="GO" id="GO:0016627">
    <property type="term" value="F:oxidoreductase activity, acting on the CH-CH group of donors"/>
    <property type="evidence" value="ECO:0007669"/>
    <property type="project" value="UniProtKB-ARBA"/>
</dbReference>
<dbReference type="GO" id="GO:0010181">
    <property type="term" value="F:FMN binding"/>
    <property type="evidence" value="ECO:0007669"/>
    <property type="project" value="InterPro"/>
</dbReference>
<evidence type="ECO:0000256" key="3">
    <source>
        <dbReference type="ARBA" id="ARBA00022448"/>
    </source>
</evidence>
<evidence type="ECO:0000256" key="1">
    <source>
        <dbReference type="ARBA" id="ARBA00001926"/>
    </source>
</evidence>
<evidence type="ECO:0000256" key="5">
    <source>
        <dbReference type="ARBA" id="ARBA00022630"/>
    </source>
</evidence>
<dbReference type="CDD" id="cd08168">
    <property type="entry name" value="Cytochrom_C3"/>
    <property type="match status" value="1"/>
</dbReference>
<dbReference type="InterPro" id="IPR027477">
    <property type="entry name" value="Succ_DH/fumarate_Rdtase_cat_sf"/>
</dbReference>
<comment type="subcellular location">
    <subcellularLocation>
        <location evidence="2">Cell envelope</location>
    </subcellularLocation>
</comment>
<dbReference type="Pfam" id="PF14537">
    <property type="entry name" value="Cytochrom_c3_2"/>
    <property type="match status" value="1"/>
</dbReference>
<dbReference type="Gene3D" id="1.10.1130.10">
    <property type="entry name" value="Flavocytochrome C3, Chain A"/>
    <property type="match status" value="1"/>
</dbReference>
<accession>A0A4S1CLH5</accession>
<keyword evidence="8" id="KW-0249">Electron transport</keyword>
<organism evidence="16 17">
    <name type="scientific">Geomonas terrae</name>
    <dbReference type="NCBI Taxonomy" id="2562681"/>
    <lineage>
        <taxon>Bacteria</taxon>
        <taxon>Pseudomonadati</taxon>
        <taxon>Thermodesulfobacteriota</taxon>
        <taxon>Desulfuromonadia</taxon>
        <taxon>Geobacterales</taxon>
        <taxon>Geobacteraceae</taxon>
        <taxon>Geomonas</taxon>
    </lineage>
</organism>
<evidence type="ECO:0000256" key="12">
    <source>
        <dbReference type="RuleBase" id="RU366062"/>
    </source>
</evidence>
<dbReference type="FunFam" id="1.10.1130.10:FF:000003">
    <property type="entry name" value="Fumarate reductase flavoprotein subunit"/>
    <property type="match status" value="1"/>
</dbReference>
<dbReference type="InterPro" id="IPR003953">
    <property type="entry name" value="FAD-dep_OxRdtase_2_FAD-bd"/>
</dbReference>